<sequence length="87" mass="9843">MVERRKYPLLCCEKAPRAIDLLGLHCSFCQMHLCPGHAEDAEVEGHVFTSCANCHTTLKIRRPSEHEHCTCHDEEYCEHHSNVGALG</sequence>
<accession>A0A0F9GXP2</accession>
<proteinExistence type="predicted"/>
<comment type="caution">
    <text evidence="1">The sequence shown here is derived from an EMBL/GenBank/DDBJ whole genome shotgun (WGS) entry which is preliminary data.</text>
</comment>
<gene>
    <name evidence="1" type="ORF">LCGC14_2068100</name>
</gene>
<evidence type="ECO:0000313" key="1">
    <source>
        <dbReference type="EMBL" id="KKL74115.1"/>
    </source>
</evidence>
<reference evidence="1" key="1">
    <citation type="journal article" date="2015" name="Nature">
        <title>Complex archaea that bridge the gap between prokaryotes and eukaryotes.</title>
        <authorList>
            <person name="Spang A."/>
            <person name="Saw J.H."/>
            <person name="Jorgensen S.L."/>
            <person name="Zaremba-Niedzwiedzka K."/>
            <person name="Martijn J."/>
            <person name="Lind A.E."/>
            <person name="van Eijk R."/>
            <person name="Schleper C."/>
            <person name="Guy L."/>
            <person name="Ettema T.J."/>
        </authorList>
    </citation>
    <scope>NUCLEOTIDE SEQUENCE</scope>
</reference>
<organism evidence="1">
    <name type="scientific">marine sediment metagenome</name>
    <dbReference type="NCBI Taxonomy" id="412755"/>
    <lineage>
        <taxon>unclassified sequences</taxon>
        <taxon>metagenomes</taxon>
        <taxon>ecological metagenomes</taxon>
    </lineage>
</organism>
<dbReference type="AlphaFoldDB" id="A0A0F9GXP2"/>
<dbReference type="EMBL" id="LAZR01024753">
    <property type="protein sequence ID" value="KKL74115.1"/>
    <property type="molecule type" value="Genomic_DNA"/>
</dbReference>
<name>A0A0F9GXP2_9ZZZZ</name>
<protein>
    <submittedName>
        <fullName evidence="1">Uncharacterized protein</fullName>
    </submittedName>
</protein>